<dbReference type="OrthoDB" id="9800053at2"/>
<reference evidence="2 3" key="1">
    <citation type="submission" date="2018-07" db="EMBL/GenBank/DDBJ databases">
        <title>Draft genome sequence of Ancylomarina sp. M1P.</title>
        <authorList>
            <person name="Yadav S."/>
            <person name="Villanueva L."/>
            <person name="Damste J.S.S."/>
        </authorList>
    </citation>
    <scope>NUCLEOTIDE SEQUENCE [LARGE SCALE GENOMIC DNA]</scope>
    <source>
        <strain evidence="2 3">M1P</strain>
    </source>
</reference>
<keyword evidence="3" id="KW-1185">Reference proteome</keyword>
<keyword evidence="1" id="KW-0472">Membrane</keyword>
<gene>
    <name evidence="2" type="ORF">DWB61_08180</name>
</gene>
<protein>
    <submittedName>
        <fullName evidence="2">Stage II sporulation protein M</fullName>
    </submittedName>
</protein>
<dbReference type="EMBL" id="QQWG01000006">
    <property type="protein sequence ID" value="RRG22173.1"/>
    <property type="molecule type" value="Genomic_DNA"/>
</dbReference>
<evidence type="ECO:0000256" key="1">
    <source>
        <dbReference type="SAM" id="Phobius"/>
    </source>
</evidence>
<sequence>MKEVVFLDNNANRWKTFEEMLNSPKKMESDNIADLYIQLTDDLSYAQTYYPESETTIYLNQLSARVHQHIYKNKKMKTGRLKTFWTRELPLIMYDARKQLLYAFLIFVVSMLIGIISAKNDLNFVRIIMGDNYVNMTLDNIKKGDPLAVYKQSGETLMFLQITINNVKVAFIAFLFGIFTAFGTGFMLFKNGVMLGSFQYFFVQHDLFWESTRVIWIHGALEISAIILAGCAGMVMGNSLIFTKTLPRKTSLNIGVKKGLKIVVGTVPLFIVAGFLEGFVTRHTEMPIIISWIIILLSFAFIIWYFILYPYQLIKADQKLLTTEN</sequence>
<dbReference type="Proteomes" id="UP000285794">
    <property type="component" value="Unassembled WGS sequence"/>
</dbReference>
<feature type="transmembrane region" description="Helical" evidence="1">
    <location>
        <begin position="215"/>
        <end position="241"/>
    </location>
</feature>
<comment type="caution">
    <text evidence="2">The sequence shown here is derived from an EMBL/GenBank/DDBJ whole genome shotgun (WGS) entry which is preliminary data.</text>
</comment>
<dbReference type="PANTHER" id="PTHR35337">
    <property type="entry name" value="SLR1478 PROTEIN"/>
    <property type="match status" value="1"/>
</dbReference>
<keyword evidence="1" id="KW-0812">Transmembrane</keyword>
<dbReference type="PANTHER" id="PTHR35337:SF1">
    <property type="entry name" value="SLR1478 PROTEIN"/>
    <property type="match status" value="1"/>
</dbReference>
<feature type="transmembrane region" description="Helical" evidence="1">
    <location>
        <begin position="100"/>
        <end position="118"/>
    </location>
</feature>
<evidence type="ECO:0000313" key="3">
    <source>
        <dbReference type="Proteomes" id="UP000285794"/>
    </source>
</evidence>
<feature type="transmembrane region" description="Helical" evidence="1">
    <location>
        <begin position="262"/>
        <end position="280"/>
    </location>
</feature>
<dbReference type="AlphaFoldDB" id="A0A425Y2F5"/>
<organism evidence="2 3">
    <name type="scientific">Ancylomarina euxinus</name>
    <dbReference type="NCBI Taxonomy" id="2283627"/>
    <lineage>
        <taxon>Bacteria</taxon>
        <taxon>Pseudomonadati</taxon>
        <taxon>Bacteroidota</taxon>
        <taxon>Bacteroidia</taxon>
        <taxon>Marinilabiliales</taxon>
        <taxon>Marinifilaceae</taxon>
        <taxon>Ancylomarina</taxon>
    </lineage>
</organism>
<feature type="transmembrane region" description="Helical" evidence="1">
    <location>
        <begin position="169"/>
        <end position="189"/>
    </location>
</feature>
<feature type="transmembrane region" description="Helical" evidence="1">
    <location>
        <begin position="286"/>
        <end position="309"/>
    </location>
</feature>
<dbReference type="RefSeq" id="WP_125030404.1">
    <property type="nucleotide sequence ID" value="NZ_JAPXVP010000006.1"/>
</dbReference>
<accession>A0A425Y2F5</accession>
<proteinExistence type="predicted"/>
<name>A0A425Y2F5_9BACT</name>
<dbReference type="InterPro" id="IPR002798">
    <property type="entry name" value="SpoIIM-like"/>
</dbReference>
<keyword evidence="1" id="KW-1133">Transmembrane helix</keyword>
<dbReference type="Pfam" id="PF01944">
    <property type="entry name" value="SpoIIM"/>
    <property type="match status" value="1"/>
</dbReference>
<evidence type="ECO:0000313" key="2">
    <source>
        <dbReference type="EMBL" id="RRG22173.1"/>
    </source>
</evidence>